<sequence>MVAQSLFARTIPHGRQGCNRRSLLVKAVAAPPKPSKANNKLGERALGFVSKVQPKLLIDGKFVDAAGGETFTSVDPRNGNALLEIAMAKPKDVDRAVDAARKAFDEGPWPRMSGRERAGILFKLADLLEENAEELALLETLDNGKTYSQSSTVDIPETIYHFRYFAGFADKIEGATIPVGSAGVTGKGFTAYTLREPIGVVGQILPWNFPALMAAWKLAPALAVGCTVVLKVSQHTPMTGLRIAELALEAGLPPGVLNVLTGKGSDIGDAICNHPGIDKVAFTGSTKIGKIIGGTATGNLKPVTLELGGNSPVIVTDTADLEAAALGAHEALFFNAGQACECGARVFVDERVYDEFCARSIELAKGRKTGDPFDPDVKHGPMISEQQMDKVLELIESGKKQGAKLVAGGERLGEEGYFLQPTVFVDVQDDMDIARDEIFGPVQIIFKYKTLEEGLRRANDTNYGLASAVWTKDIETMQLASRTLKAGTVWVNTHHVLDAAVPFGGYKESGLGREHGKEVLEHYTQTKAVYIPLPKNNPWQIM</sequence>
<organism evidence="6">
    <name type="scientific">Auxenochlorella protothecoides</name>
    <name type="common">Green microalga</name>
    <name type="synonym">Chlorella protothecoides</name>
    <dbReference type="NCBI Taxonomy" id="3075"/>
    <lineage>
        <taxon>Eukaryota</taxon>
        <taxon>Viridiplantae</taxon>
        <taxon>Chlorophyta</taxon>
        <taxon>core chlorophytes</taxon>
        <taxon>Trebouxiophyceae</taxon>
        <taxon>Chlorellales</taxon>
        <taxon>Chlorellaceae</taxon>
        <taxon>Auxenochlorella</taxon>
    </lineage>
</organism>
<accession>A0A1D2A424</accession>
<dbReference type="Gene3D" id="3.40.309.10">
    <property type="entry name" value="Aldehyde Dehydrogenase, Chain A, domain 2"/>
    <property type="match status" value="1"/>
</dbReference>
<dbReference type="InterPro" id="IPR016161">
    <property type="entry name" value="Ald_DH/histidinol_DH"/>
</dbReference>
<evidence type="ECO:0000256" key="4">
    <source>
        <dbReference type="RuleBase" id="RU003345"/>
    </source>
</evidence>
<dbReference type="InterPro" id="IPR029510">
    <property type="entry name" value="Ald_DH_CS_GLU"/>
</dbReference>
<dbReference type="FunFam" id="3.40.605.10:FF:000007">
    <property type="entry name" value="NAD/NADP-dependent betaine aldehyde dehydrogenase"/>
    <property type="match status" value="1"/>
</dbReference>
<evidence type="ECO:0000259" key="5">
    <source>
        <dbReference type="Pfam" id="PF00171"/>
    </source>
</evidence>
<dbReference type="InterPro" id="IPR016162">
    <property type="entry name" value="Ald_DH_N"/>
</dbReference>
<protein>
    <recommendedName>
        <fullName evidence="5">Aldehyde dehydrogenase domain-containing protein</fullName>
    </recommendedName>
</protein>
<name>A0A1D2A424_AUXPR</name>
<dbReference type="SUPFAM" id="SSF53720">
    <property type="entry name" value="ALDH-like"/>
    <property type="match status" value="1"/>
</dbReference>
<evidence type="ECO:0000256" key="2">
    <source>
        <dbReference type="ARBA" id="ARBA00023002"/>
    </source>
</evidence>
<dbReference type="AlphaFoldDB" id="A0A1D2A424"/>
<gene>
    <name evidence="6" type="ORF">g.19827</name>
</gene>
<keyword evidence="2 4" id="KW-0560">Oxidoreductase</keyword>
<evidence type="ECO:0000313" key="6">
    <source>
        <dbReference type="EMBL" id="JAT73937.1"/>
    </source>
</evidence>
<evidence type="ECO:0000256" key="3">
    <source>
        <dbReference type="PROSITE-ProRule" id="PRU10007"/>
    </source>
</evidence>
<dbReference type="EMBL" id="GDKF01004685">
    <property type="protein sequence ID" value="JAT73937.1"/>
    <property type="molecule type" value="Transcribed_RNA"/>
</dbReference>
<comment type="similarity">
    <text evidence="1 4">Belongs to the aldehyde dehydrogenase family.</text>
</comment>
<dbReference type="Pfam" id="PF00171">
    <property type="entry name" value="Aldedh"/>
    <property type="match status" value="1"/>
</dbReference>
<reference evidence="6" key="1">
    <citation type="submission" date="2015-08" db="EMBL/GenBank/DDBJ databases">
        <authorList>
            <person name="Babu N.S."/>
            <person name="Beckwith C.J."/>
            <person name="Beseler K.G."/>
            <person name="Brison A."/>
            <person name="Carone J.V."/>
            <person name="Caskin T.P."/>
            <person name="Diamond M."/>
            <person name="Durham M.E."/>
            <person name="Foxe J.M."/>
            <person name="Go M."/>
            <person name="Henderson B.A."/>
            <person name="Jones I.B."/>
            <person name="McGettigan J.A."/>
            <person name="Micheletti S.J."/>
            <person name="Nasrallah M.E."/>
            <person name="Ortiz D."/>
            <person name="Piller C.R."/>
            <person name="Privatt S.R."/>
            <person name="Schneider S.L."/>
            <person name="Sharp S."/>
            <person name="Smith T.C."/>
            <person name="Stanton J.D."/>
            <person name="Ullery H.E."/>
            <person name="Wilson R.J."/>
            <person name="Serrano M.G."/>
            <person name="Buck G."/>
            <person name="Lee V."/>
            <person name="Wang Y."/>
            <person name="Carvalho R."/>
            <person name="Voegtly L."/>
            <person name="Shi R."/>
            <person name="Duckworth R."/>
            <person name="Johnson A."/>
            <person name="Loviza R."/>
            <person name="Walstead R."/>
            <person name="Shah Z."/>
            <person name="Kiflezghi M."/>
            <person name="Wade K."/>
            <person name="Ball S.L."/>
            <person name="Bradley K.W."/>
            <person name="Asai D.J."/>
            <person name="Bowman C.A."/>
            <person name="Russell D.A."/>
            <person name="Pope W.H."/>
            <person name="Jacobs-Sera D."/>
            <person name="Hendrix R.W."/>
            <person name="Hatfull G.F."/>
        </authorList>
    </citation>
    <scope>NUCLEOTIDE SEQUENCE</scope>
</reference>
<dbReference type="PROSITE" id="PS00687">
    <property type="entry name" value="ALDEHYDE_DEHYDR_GLU"/>
    <property type="match status" value="1"/>
</dbReference>
<dbReference type="InterPro" id="IPR015590">
    <property type="entry name" value="Aldehyde_DH_dom"/>
</dbReference>
<feature type="active site" evidence="3">
    <location>
        <position position="306"/>
    </location>
</feature>
<dbReference type="Gene3D" id="3.40.605.10">
    <property type="entry name" value="Aldehyde Dehydrogenase, Chain A, domain 1"/>
    <property type="match status" value="1"/>
</dbReference>
<dbReference type="FunFam" id="3.40.605.10:FF:000026">
    <property type="entry name" value="Aldehyde dehydrogenase, putative"/>
    <property type="match status" value="1"/>
</dbReference>
<evidence type="ECO:0000256" key="1">
    <source>
        <dbReference type="ARBA" id="ARBA00009986"/>
    </source>
</evidence>
<feature type="domain" description="Aldehyde dehydrogenase" evidence="5">
    <location>
        <begin position="62"/>
        <end position="529"/>
    </location>
</feature>
<proteinExistence type="inferred from homology"/>
<dbReference type="GO" id="GO:0016620">
    <property type="term" value="F:oxidoreductase activity, acting on the aldehyde or oxo group of donors, NAD or NADP as acceptor"/>
    <property type="evidence" value="ECO:0007669"/>
    <property type="project" value="InterPro"/>
</dbReference>
<dbReference type="FunFam" id="3.40.309.10:FF:000001">
    <property type="entry name" value="Mitochondrial aldehyde dehydrogenase 2"/>
    <property type="match status" value="1"/>
</dbReference>
<dbReference type="PANTHER" id="PTHR11699">
    <property type="entry name" value="ALDEHYDE DEHYDROGENASE-RELATED"/>
    <property type="match status" value="1"/>
</dbReference>
<dbReference type="InterPro" id="IPR016163">
    <property type="entry name" value="Ald_DH_C"/>
</dbReference>